<dbReference type="InterPro" id="IPR015943">
    <property type="entry name" value="WD40/YVTN_repeat-like_dom_sf"/>
</dbReference>
<dbReference type="GO" id="GO:0009523">
    <property type="term" value="C:photosystem II"/>
    <property type="evidence" value="ECO:0007669"/>
    <property type="project" value="UniProtKB-KW"/>
</dbReference>
<keyword evidence="1" id="KW-0602">Photosynthesis</keyword>
<comment type="caution">
    <text evidence="4">The sequence shown here is derived from an EMBL/GenBank/DDBJ whole genome shotgun (WGS) entry which is preliminary data.</text>
</comment>
<evidence type="ECO:0000256" key="1">
    <source>
        <dbReference type="ARBA" id="ARBA00022531"/>
    </source>
</evidence>
<keyword evidence="5" id="KW-1185">Reference proteome</keyword>
<evidence type="ECO:0000313" key="4">
    <source>
        <dbReference type="EMBL" id="MBA1374010.1"/>
    </source>
</evidence>
<dbReference type="InterPro" id="IPR028203">
    <property type="entry name" value="PSII_CF48-like_dom"/>
</dbReference>
<evidence type="ECO:0000313" key="5">
    <source>
        <dbReference type="Proteomes" id="UP000589292"/>
    </source>
</evidence>
<feature type="domain" description="Photosynthesis system II assembly factor Ycf48/Hcf136-like" evidence="3">
    <location>
        <begin position="198"/>
        <end position="310"/>
    </location>
</feature>
<evidence type="ECO:0000259" key="3">
    <source>
        <dbReference type="Pfam" id="PF14870"/>
    </source>
</evidence>
<evidence type="ECO:0000256" key="2">
    <source>
        <dbReference type="ARBA" id="ARBA00023276"/>
    </source>
</evidence>
<name>A0A7V8RD24_9SPHN</name>
<gene>
    <name evidence="4" type="ORF">FG486_06635</name>
</gene>
<reference evidence="4 5" key="1">
    <citation type="journal article" date="1994" name="Int. J. Syst. Bacteriol.">
        <title>Phylogenetic positions of novel aerobic, bacteriochlorophyll a-containing bacteria and description of Roseococcus thiosulfatophilus gen. nov., sp. nov., Erythromicrobium ramosum gen. nov., sp. nov., and Erythrobacter litoralis sp. nov.</title>
        <authorList>
            <person name="Yurkov V."/>
            <person name="Stackebrandt E."/>
            <person name="Holmes A."/>
            <person name="Fuerst J.A."/>
            <person name="Hugenholtz P."/>
            <person name="Golecki J."/>
            <person name="Gad'on N."/>
            <person name="Gorlenko V.M."/>
            <person name="Kompantseva E.I."/>
            <person name="Drews G."/>
        </authorList>
    </citation>
    <scope>NUCLEOTIDE SEQUENCE [LARGE SCALE GENOMIC DNA]</scope>
    <source>
        <strain evidence="4 5">KR-99</strain>
    </source>
</reference>
<dbReference type="PROSITE" id="PS51257">
    <property type="entry name" value="PROKAR_LIPOPROTEIN"/>
    <property type="match status" value="1"/>
</dbReference>
<dbReference type="SUPFAM" id="SSF110296">
    <property type="entry name" value="Oligoxyloglucan reducing end-specific cellobiohydrolase"/>
    <property type="match status" value="1"/>
</dbReference>
<dbReference type="PANTHER" id="PTHR47199:SF2">
    <property type="entry name" value="PHOTOSYSTEM II STABILITY_ASSEMBLY FACTOR HCF136, CHLOROPLASTIC"/>
    <property type="match status" value="1"/>
</dbReference>
<dbReference type="RefSeq" id="WP_181267004.1">
    <property type="nucleotide sequence ID" value="NZ_BAAAGB010000001.1"/>
</dbReference>
<dbReference type="AlphaFoldDB" id="A0A7V8RD24"/>
<dbReference type="CDD" id="cd15482">
    <property type="entry name" value="Sialidase_non-viral"/>
    <property type="match status" value="1"/>
</dbReference>
<proteinExistence type="predicted"/>
<dbReference type="Pfam" id="PF14870">
    <property type="entry name" value="PSII_BNR"/>
    <property type="match status" value="1"/>
</dbReference>
<dbReference type="Gene3D" id="2.130.10.10">
    <property type="entry name" value="YVTN repeat-like/Quinoprotein amine dehydrogenase"/>
    <property type="match status" value="2"/>
</dbReference>
<sequence length="378" mass="40568">MTRFPDQFAPLAAQPSMTSCTRRSALGLAALLALPARLSAESAASGWKTLATEVYKGKQDDLSALPGGELAWYGNGAGKLFATRDGGESWEKLWDRPGTFIRALGFVDAENGFLGNVGTGYYPGVTDQNPLYRTRDGGISWTPVPVSGFPANGGICAIHILPQRRIFQGETRNVPVIHAAGRVGGPAFVLRSEDGGESWRTIDLSAQAGMILDVHFHDAQHGLIAASTSAEVEKGQALILRTRDGGNSWQTAYRGTRAFENIWKMSFPTPLVGYATVQSYDESNPVRLVIKTTDGGASWQEIALTQVPGTRTFGIGFADAEHGWVGTRACGFETRDGGQSWTRVDAMGPAVNKIRIVEHGGGKRVFAIGQQVSRLDLT</sequence>
<dbReference type="Proteomes" id="UP000589292">
    <property type="component" value="Unassembled WGS sequence"/>
</dbReference>
<accession>A0A7V8RD24</accession>
<protein>
    <recommendedName>
        <fullName evidence="3">Photosynthesis system II assembly factor Ycf48/Hcf136-like domain-containing protein</fullName>
    </recommendedName>
</protein>
<organism evidence="4 5">
    <name type="scientific">Sphingomonas ursincola</name>
    <dbReference type="NCBI Taxonomy" id="56361"/>
    <lineage>
        <taxon>Bacteria</taxon>
        <taxon>Pseudomonadati</taxon>
        <taxon>Pseudomonadota</taxon>
        <taxon>Alphaproteobacteria</taxon>
        <taxon>Sphingomonadales</taxon>
        <taxon>Sphingomonadaceae</taxon>
        <taxon>Sphingomonas</taxon>
    </lineage>
</organism>
<dbReference type="PANTHER" id="PTHR47199">
    <property type="entry name" value="PHOTOSYSTEM II STABILITY/ASSEMBLY FACTOR HCF136, CHLOROPLASTIC"/>
    <property type="match status" value="1"/>
</dbReference>
<dbReference type="EMBL" id="VDES01000002">
    <property type="protein sequence ID" value="MBA1374010.1"/>
    <property type="molecule type" value="Genomic_DNA"/>
</dbReference>
<dbReference type="GO" id="GO:0015979">
    <property type="term" value="P:photosynthesis"/>
    <property type="evidence" value="ECO:0007669"/>
    <property type="project" value="UniProtKB-KW"/>
</dbReference>
<keyword evidence="2" id="KW-0604">Photosystem II</keyword>